<evidence type="ECO:0000313" key="2">
    <source>
        <dbReference type="EMBL" id="KAK2190363.1"/>
    </source>
</evidence>
<dbReference type="Proteomes" id="UP001209878">
    <property type="component" value="Unassembled WGS sequence"/>
</dbReference>
<dbReference type="EMBL" id="JAODUO010000082">
    <property type="protein sequence ID" value="KAK2190363.1"/>
    <property type="molecule type" value="Genomic_DNA"/>
</dbReference>
<gene>
    <name evidence="2" type="ORF">NP493_83g05023</name>
</gene>
<reference evidence="2" key="1">
    <citation type="journal article" date="2023" name="Mol. Biol. Evol.">
        <title>Third-Generation Sequencing Reveals the Adaptive Role of the Epigenome in Three Deep-Sea Polychaetes.</title>
        <authorList>
            <person name="Perez M."/>
            <person name="Aroh O."/>
            <person name="Sun Y."/>
            <person name="Lan Y."/>
            <person name="Juniper S.K."/>
            <person name="Young C.R."/>
            <person name="Angers B."/>
            <person name="Qian P.Y."/>
        </authorList>
    </citation>
    <scope>NUCLEOTIDE SEQUENCE</scope>
    <source>
        <strain evidence="2">R07B-5</strain>
    </source>
</reference>
<evidence type="ECO:0000256" key="1">
    <source>
        <dbReference type="SAM" id="SignalP"/>
    </source>
</evidence>
<protein>
    <submittedName>
        <fullName evidence="2">Uncharacterized protein</fullName>
    </submittedName>
</protein>
<evidence type="ECO:0000313" key="3">
    <source>
        <dbReference type="Proteomes" id="UP001209878"/>
    </source>
</evidence>
<sequence length="50" mass="5665">MAALSFRVCPCLLLFSFRLSSRSNADASASYRRVDSMIARYIFPLICKDT</sequence>
<accession>A0AAD9P920</accession>
<organism evidence="2 3">
    <name type="scientific">Ridgeia piscesae</name>
    <name type="common">Tubeworm</name>
    <dbReference type="NCBI Taxonomy" id="27915"/>
    <lineage>
        <taxon>Eukaryota</taxon>
        <taxon>Metazoa</taxon>
        <taxon>Spiralia</taxon>
        <taxon>Lophotrochozoa</taxon>
        <taxon>Annelida</taxon>
        <taxon>Polychaeta</taxon>
        <taxon>Sedentaria</taxon>
        <taxon>Canalipalpata</taxon>
        <taxon>Sabellida</taxon>
        <taxon>Siboglinidae</taxon>
        <taxon>Ridgeia</taxon>
    </lineage>
</organism>
<proteinExistence type="predicted"/>
<comment type="caution">
    <text evidence="2">The sequence shown here is derived from an EMBL/GenBank/DDBJ whole genome shotgun (WGS) entry which is preliminary data.</text>
</comment>
<feature type="chain" id="PRO_5042209274" evidence="1">
    <location>
        <begin position="26"/>
        <end position="50"/>
    </location>
</feature>
<keyword evidence="1" id="KW-0732">Signal</keyword>
<name>A0AAD9P920_RIDPI</name>
<keyword evidence="3" id="KW-1185">Reference proteome</keyword>
<dbReference type="AlphaFoldDB" id="A0AAD9P920"/>
<feature type="signal peptide" evidence="1">
    <location>
        <begin position="1"/>
        <end position="25"/>
    </location>
</feature>